<dbReference type="EMBL" id="PXYL01000018">
    <property type="protein sequence ID" value="PSJ56456.1"/>
    <property type="molecule type" value="Genomic_DNA"/>
</dbReference>
<dbReference type="Pfam" id="PF03797">
    <property type="entry name" value="Autotransporter"/>
    <property type="match status" value="1"/>
</dbReference>
<dbReference type="Pfam" id="PF12951">
    <property type="entry name" value="PATR"/>
    <property type="match status" value="5"/>
</dbReference>
<dbReference type="NCBIfam" id="TIGR02601">
    <property type="entry name" value="autotrns_rpt"/>
    <property type="match status" value="4"/>
</dbReference>
<keyword evidence="4" id="KW-1185">Reference proteome</keyword>
<dbReference type="InterPro" id="IPR036709">
    <property type="entry name" value="Autotransporte_beta_dom_sf"/>
</dbReference>
<sequence>MGWAGGGGGGGGAGIVVLQPGVTLTNGGTVYGGSGGSSDMWGGAGGGGAGVIGNALAIVNTGTIAGGNGGTTFAVGGNGGAGIIGSGLTIINSGTIKGGTAYPVNSPGVSGVNGNAVTFTGGINSLELRAGSVIAGNVVGATGGGTANSLILGGDTTQPGGSGATTFNVSAIGNQYQNFTAFQKSGMSNWTLTGTTSEVTPWTISGGLLNFASIGSFGSGYITLNGGGLQWATGNATDISGRLNPIGVGGGVFDTNGNDVTFANSLTGGGGMAKTGGGTLTLIGANGYTGGTTINAGTLALSGLGSVASSSGVSIADNGRFDISATTSGAGIQSLSGGGNVWLGGKTLVLTNASGTFSGAIAGTGSLLLAGGTQTLSGTNSYTDMTAISAGATLALSGTGSISSSSVVAVANNAKFDISASTSGASIQSLSGAGSVVLGGQMLTLTNATGLFSGEISGTGGLTLTGGTETLAGTNTYTGGTTINDAIVRANAASALGGASPIGAYGALNIINGGALYLNAAQKVGALSGDSSAIISNQTGANTLVVNQFGDTTYAGSLQGDLYLTLNGNSSADTLTISGTNNTYTGNTIINSGTLVVDGTIDGTNAVLVNAGGTLSGSGTITTASTGGFVHVSSGGFVVPSAGTALTINGSVSVGGTTSVAADAQLSVSGRYEQFTGSTLDIIVGSKSPAITADSASLGGTLNIAGISSSSQLPQTLVSTTSGVSGSFSSVTVGGFAGTVDYMTVNTGKSTDGTQYLASYGLSWTANNNLGHGTFTLTNASDSFNVGTVLGNEAANAATSWDGISLTKAGAGTLILSANNTYTGGTTISSGTLQLGDGGTTGSILGNVTNDGTLAFNRSDDVVFGGVISGRGSVEQNGAGTATLTINNSYTGLTTVNAGTLAIASTGGVAGNVVNNATFNNAGAVGGGVANAANATLTQTGGSIAGGLANSGSVNANGGALNGAIVNNAGATFNVGGTVTSSDTFNNANGATLAVQATGDYKLAGNLTNSGTVTIDEGGSLTAGSITNTANGVVTNNGTVIDDLDNAGFYTNNKTQNSNVASNSGTIVNSLGATWNGNFNTSGTVSNLGTIDGSLTQSAGITTNNGSITGAVIVNGGVFFGTGSVGLLTIANGATIAPSDNGSVGTMSVAGNMVFAQGSTYQVAINTAGQASRIDAAGTATINGGTVAVMAGQGSYNPRSTATILSAQGGVSGRFDGVTSNLAFLTPTLSYDSNDVYLVVTRNNVNFADVATTPNQTNVANAITALMIGNPVWDAVVGLDTRTARVAFDQLSGEVHASGNTALIEDSRFVRDAALDRLRSGACSASGGTTSLSVIEPNGGRADFGCDSGQAVTWARGFGSWGDINGDGNAASIHRSIGGLLMGVDSQLLDSWRVGVLGGYSRSSFNVNDRMSSGSSDNYSLGLYAGSQWGNFAFRSGAAYTWHDISTSRGVAFPGFSDSLSGDYNAGTTQLFGELGYGINAGAVTFEPFANLAYVNLHTDGFAEKGGVAALTANSGNTDTTFSTLGLNLSSDIMLGGLKATASGSLGWRHAFGGIKPVSAMALAGSSDFSIAGAPIVRDAAVINAGLDLAVSPNAVLGVSYSGQLGSGIADNSIRGDFKLSF</sequence>
<protein>
    <recommendedName>
        <fullName evidence="2">Autotransporter domain-containing protein</fullName>
    </recommendedName>
</protein>
<dbReference type="SUPFAM" id="SSF103515">
    <property type="entry name" value="Autotransporter"/>
    <property type="match status" value="1"/>
</dbReference>
<evidence type="ECO:0000259" key="2">
    <source>
        <dbReference type="PROSITE" id="PS51208"/>
    </source>
</evidence>
<dbReference type="GO" id="GO:0019867">
    <property type="term" value="C:outer membrane"/>
    <property type="evidence" value="ECO:0007669"/>
    <property type="project" value="InterPro"/>
</dbReference>
<dbReference type="SUPFAM" id="SSF51126">
    <property type="entry name" value="Pectin lyase-like"/>
    <property type="match status" value="3"/>
</dbReference>
<dbReference type="InterPro" id="IPR005546">
    <property type="entry name" value="Autotransporte_beta"/>
</dbReference>
<evidence type="ECO:0000313" key="4">
    <source>
        <dbReference type="Proteomes" id="UP000240653"/>
    </source>
</evidence>
<dbReference type="NCBIfam" id="TIGR01414">
    <property type="entry name" value="autotrans_barl"/>
    <property type="match status" value="1"/>
</dbReference>
<evidence type="ECO:0000256" key="1">
    <source>
        <dbReference type="ARBA" id="ARBA00022729"/>
    </source>
</evidence>
<dbReference type="InterPro" id="IPR012332">
    <property type="entry name" value="Autotransporter_pectin_lyase_C"/>
</dbReference>
<dbReference type="InterPro" id="IPR011050">
    <property type="entry name" value="Pectin_lyase_fold/virulence"/>
</dbReference>
<feature type="domain" description="Autotransporter" evidence="2">
    <location>
        <begin position="1346"/>
        <end position="1622"/>
    </location>
</feature>
<dbReference type="Gene3D" id="2.40.128.130">
    <property type="entry name" value="Autotransporter beta-domain"/>
    <property type="match status" value="1"/>
</dbReference>
<dbReference type="PROSITE" id="PS51208">
    <property type="entry name" value="AUTOTRANSPORTER"/>
    <property type="match status" value="1"/>
</dbReference>
<accession>A0A2P7S200</accession>
<gene>
    <name evidence="3" type="ORF">C7I85_24570</name>
</gene>
<proteinExistence type="predicted"/>
<dbReference type="Proteomes" id="UP000240653">
    <property type="component" value="Unassembled WGS sequence"/>
</dbReference>
<name>A0A2P7S200_9HYPH</name>
<dbReference type="Gene3D" id="2.160.20.20">
    <property type="match status" value="1"/>
</dbReference>
<dbReference type="InterPro" id="IPR013425">
    <property type="entry name" value="Autotrns_rpt"/>
</dbReference>
<evidence type="ECO:0000313" key="3">
    <source>
        <dbReference type="EMBL" id="PSJ56456.1"/>
    </source>
</evidence>
<dbReference type="SMART" id="SM00869">
    <property type="entry name" value="Autotransporter"/>
    <property type="match status" value="1"/>
</dbReference>
<organism evidence="3 4">
    <name type="scientific">Pseudaminobacter soli</name>
    <name type="common">ex Li et al. 2025</name>
    <dbReference type="NCBI Taxonomy" id="1295366"/>
    <lineage>
        <taxon>Bacteria</taxon>
        <taxon>Pseudomonadati</taxon>
        <taxon>Pseudomonadota</taxon>
        <taxon>Alphaproteobacteria</taxon>
        <taxon>Hyphomicrobiales</taxon>
        <taxon>Phyllobacteriaceae</taxon>
        <taxon>Pseudaminobacter</taxon>
    </lineage>
</organism>
<keyword evidence="1" id="KW-0732">Signal</keyword>
<comment type="caution">
    <text evidence="3">The sequence shown here is derived from an EMBL/GenBank/DDBJ whole genome shotgun (WGS) entry which is preliminary data.</text>
</comment>
<reference evidence="3 4" key="1">
    <citation type="submission" date="2018-03" db="EMBL/GenBank/DDBJ databases">
        <title>The draft genome of Mesorhizobium soli JCM 19897.</title>
        <authorList>
            <person name="Li L."/>
            <person name="Liu L."/>
            <person name="Liang L."/>
            <person name="Wang T."/>
            <person name="Zhang X."/>
        </authorList>
    </citation>
    <scope>NUCLEOTIDE SEQUENCE [LARGE SCALE GENOMIC DNA]</scope>
    <source>
        <strain evidence="3 4">JCM 19897</strain>
    </source>
</reference>
<dbReference type="InterPro" id="IPR006315">
    <property type="entry name" value="OM_autotransptr_brl_dom"/>
</dbReference>